<name>A0A2P2Q2A9_RHIMU</name>
<reference evidence="1" key="1">
    <citation type="submission" date="2018-02" db="EMBL/GenBank/DDBJ databases">
        <title>Rhizophora mucronata_Transcriptome.</title>
        <authorList>
            <person name="Meera S.P."/>
            <person name="Sreeshan A."/>
            <person name="Augustine A."/>
        </authorList>
    </citation>
    <scope>NUCLEOTIDE SEQUENCE</scope>
    <source>
        <tissue evidence="1">Leaf</tissue>
    </source>
</reference>
<evidence type="ECO:0000313" key="1">
    <source>
        <dbReference type="EMBL" id="MBX61121.1"/>
    </source>
</evidence>
<proteinExistence type="predicted"/>
<organism evidence="1">
    <name type="scientific">Rhizophora mucronata</name>
    <name type="common">Asiatic mangrove</name>
    <dbReference type="NCBI Taxonomy" id="61149"/>
    <lineage>
        <taxon>Eukaryota</taxon>
        <taxon>Viridiplantae</taxon>
        <taxon>Streptophyta</taxon>
        <taxon>Embryophyta</taxon>
        <taxon>Tracheophyta</taxon>
        <taxon>Spermatophyta</taxon>
        <taxon>Magnoliopsida</taxon>
        <taxon>eudicotyledons</taxon>
        <taxon>Gunneridae</taxon>
        <taxon>Pentapetalae</taxon>
        <taxon>rosids</taxon>
        <taxon>fabids</taxon>
        <taxon>Malpighiales</taxon>
        <taxon>Rhizophoraceae</taxon>
        <taxon>Rhizophora</taxon>
    </lineage>
</organism>
<protein>
    <submittedName>
        <fullName evidence="1">Uncharacterized protein</fullName>
    </submittedName>
</protein>
<dbReference type="EMBL" id="GGEC01080637">
    <property type="protein sequence ID" value="MBX61121.1"/>
    <property type="molecule type" value="Transcribed_RNA"/>
</dbReference>
<sequence length="31" mass="3571">MFKNGVRKKVLMDGQNPNRKFPTATMGFLIM</sequence>
<dbReference type="AlphaFoldDB" id="A0A2P2Q2A9"/>
<accession>A0A2P2Q2A9</accession>